<keyword evidence="1" id="KW-1133">Transmembrane helix</keyword>
<gene>
    <name evidence="2" type="ORF">DERYTH_LOCUS10521</name>
</gene>
<dbReference type="EMBL" id="CAJVPY010006157">
    <property type="protein sequence ID" value="CAG8657402.1"/>
    <property type="molecule type" value="Genomic_DNA"/>
</dbReference>
<protein>
    <submittedName>
        <fullName evidence="2">21818_t:CDS:1</fullName>
    </submittedName>
</protein>
<feature type="transmembrane region" description="Helical" evidence="1">
    <location>
        <begin position="121"/>
        <end position="140"/>
    </location>
</feature>
<evidence type="ECO:0000256" key="1">
    <source>
        <dbReference type="SAM" id="Phobius"/>
    </source>
</evidence>
<keyword evidence="3" id="KW-1185">Reference proteome</keyword>
<evidence type="ECO:0000313" key="3">
    <source>
        <dbReference type="Proteomes" id="UP000789405"/>
    </source>
</evidence>
<feature type="transmembrane region" description="Helical" evidence="1">
    <location>
        <begin position="239"/>
        <end position="271"/>
    </location>
</feature>
<dbReference type="PROSITE" id="PS51257">
    <property type="entry name" value="PROKAR_LIPOPROTEIN"/>
    <property type="match status" value="1"/>
</dbReference>
<organism evidence="2 3">
    <name type="scientific">Dentiscutata erythropus</name>
    <dbReference type="NCBI Taxonomy" id="1348616"/>
    <lineage>
        <taxon>Eukaryota</taxon>
        <taxon>Fungi</taxon>
        <taxon>Fungi incertae sedis</taxon>
        <taxon>Mucoromycota</taxon>
        <taxon>Glomeromycotina</taxon>
        <taxon>Glomeromycetes</taxon>
        <taxon>Diversisporales</taxon>
        <taxon>Gigasporaceae</taxon>
        <taxon>Dentiscutata</taxon>
    </lineage>
</organism>
<evidence type="ECO:0000313" key="2">
    <source>
        <dbReference type="EMBL" id="CAG8657402.1"/>
    </source>
</evidence>
<feature type="transmembrane region" description="Helical" evidence="1">
    <location>
        <begin position="214"/>
        <end position="233"/>
    </location>
</feature>
<feature type="transmembrane region" description="Helical" evidence="1">
    <location>
        <begin position="26"/>
        <end position="47"/>
    </location>
</feature>
<reference evidence="2" key="1">
    <citation type="submission" date="2021-06" db="EMBL/GenBank/DDBJ databases">
        <authorList>
            <person name="Kallberg Y."/>
            <person name="Tangrot J."/>
            <person name="Rosling A."/>
        </authorList>
    </citation>
    <scope>NUCLEOTIDE SEQUENCE</scope>
    <source>
        <strain evidence="2">MA453B</strain>
    </source>
</reference>
<dbReference type="Proteomes" id="UP000789405">
    <property type="component" value="Unassembled WGS sequence"/>
</dbReference>
<keyword evidence="1" id="KW-0812">Transmembrane</keyword>
<name>A0A9N9H6N1_9GLOM</name>
<accession>A0A9N9H6N1</accession>
<keyword evidence="1" id="KW-0472">Membrane</keyword>
<proteinExistence type="predicted"/>
<feature type="transmembrane region" description="Helical" evidence="1">
    <location>
        <begin position="146"/>
        <end position="166"/>
    </location>
</feature>
<comment type="caution">
    <text evidence="2">The sequence shown here is derived from an EMBL/GenBank/DDBJ whole genome shotgun (WGS) entry which is preliminary data.</text>
</comment>
<dbReference type="AlphaFoldDB" id="A0A9N9H6N1"/>
<sequence length="323" mass="36165">MDDNKVLPPYLQQGELNEEMENNMNIGVIAACIAILGVVAFSIKSFIDVPSILSVLINAWFAGGTVYLVAISYGIVNDLIACRKNLPYFILGHQNYQRGLVKSNDPNVVAIAWGIYATKDLAMIFSTIFTIVSLVTGLIGLPFAAFVLPLIVSTIPFVILGAHLHARKWEKLTQLTFPFISEYQNNRLEYWLKEQKDINTWYANSARNEYGYRIMPLIGLTGLVSFITLSGIAKFLPSILFGIVFTVFLPLGLGILLAISIIIACLFLYIYRDKQVNSNSYKLNYTQSSHSFFKSFGKLGEYVQGILFMVFIIFKAIICCQLC</sequence>
<feature type="transmembrane region" description="Helical" evidence="1">
    <location>
        <begin position="53"/>
        <end position="76"/>
    </location>
</feature>